<sequence length="562" mass="63345">LHYCTFSYNHIHIHIYIYISFFMRTTTKRYEAILVRGKMYKFIVFIALIAVQLTISAVSKNTLDDESAIQEALITLDKQSHAAYFTKLLQIIAKTEKAHQIVFKINATSTVCSSKDEVIDVPTVKSICTEKMPLFECTVALQKPSLQYSAASCSEVDISSLPLKSVKSENAALVGSAMHSVEFALYRVDSERRSGFYKKFKDIIDVSQYGIVTVIEAKAVETDCPVIDDNGIVDIQEDCKDTGVSYKCKFVYFYSYGYDASVDCLKITLDDLNHADDEESAIQEALITLDKQSHAAYFTKLLQIIAKTEKTDQIVFKINATSTVCSSKDEVIDVPTVKSICTEKMPLLECTVTLKKPSLQYSAGSCSEVDISSLPLKSVKSENAALVGSAMHSVEFALYRVDSERKSGFYKKFKDLIDVSQYGIVTVIEAKAVETDCAVMELIITNQNLYDDGVIDVEEDCKDTGVSYKCKFVYFYSYGYEASLDCVMCNINAQPNPQWQYCSYKATVRDSVGVLRIQFNVKGIYSPWSSKSRFDKKIYIVRYGNKMSSKEEDSELFFRWLK</sequence>
<dbReference type="OMA" id="AMHSVEY"/>
<accession>A0A0V1DC00</accession>
<dbReference type="EMBL" id="JYDI01000017">
    <property type="protein sequence ID" value="KRY58916.1"/>
    <property type="molecule type" value="Genomic_DNA"/>
</dbReference>
<evidence type="ECO:0000313" key="2">
    <source>
        <dbReference type="EMBL" id="KRY58916.1"/>
    </source>
</evidence>
<dbReference type="OrthoDB" id="5917118at2759"/>
<dbReference type="AlphaFoldDB" id="A0A0V1DC00"/>
<organism evidence="2 3">
    <name type="scientific">Trichinella britovi</name>
    <name type="common">Parasitic roundworm</name>
    <dbReference type="NCBI Taxonomy" id="45882"/>
    <lineage>
        <taxon>Eukaryota</taxon>
        <taxon>Metazoa</taxon>
        <taxon>Ecdysozoa</taxon>
        <taxon>Nematoda</taxon>
        <taxon>Enoplea</taxon>
        <taxon>Dorylaimia</taxon>
        <taxon>Trichinellida</taxon>
        <taxon>Trichinellidae</taxon>
        <taxon>Trichinella</taxon>
    </lineage>
</organism>
<feature type="transmembrane region" description="Helical" evidence="1">
    <location>
        <begin position="6"/>
        <end position="27"/>
    </location>
</feature>
<keyword evidence="1" id="KW-1133">Transmembrane helix</keyword>
<keyword evidence="1" id="KW-0812">Transmembrane</keyword>
<gene>
    <name evidence="2" type="ORF">T03_8666</name>
</gene>
<dbReference type="Proteomes" id="UP000054653">
    <property type="component" value="Unassembled WGS sequence"/>
</dbReference>
<protein>
    <submittedName>
        <fullName evidence="2">Uncharacterized protein</fullName>
    </submittedName>
</protein>
<evidence type="ECO:0000256" key="1">
    <source>
        <dbReference type="SAM" id="Phobius"/>
    </source>
</evidence>
<name>A0A0V1DC00_TRIBR</name>
<feature type="non-terminal residue" evidence="2">
    <location>
        <position position="1"/>
    </location>
</feature>
<evidence type="ECO:0000313" key="3">
    <source>
        <dbReference type="Proteomes" id="UP000054653"/>
    </source>
</evidence>
<keyword evidence="1" id="KW-0472">Membrane</keyword>
<proteinExistence type="predicted"/>
<reference evidence="2 3" key="1">
    <citation type="submission" date="2015-01" db="EMBL/GenBank/DDBJ databases">
        <title>Evolution of Trichinella species and genotypes.</title>
        <authorList>
            <person name="Korhonen P.K."/>
            <person name="Edoardo P."/>
            <person name="Giuseppe L.R."/>
            <person name="Gasser R.B."/>
        </authorList>
    </citation>
    <scope>NUCLEOTIDE SEQUENCE [LARGE SCALE GENOMIC DNA]</scope>
    <source>
        <strain evidence="2">ISS120</strain>
    </source>
</reference>
<keyword evidence="3" id="KW-1185">Reference proteome</keyword>
<comment type="caution">
    <text evidence="2">The sequence shown here is derived from an EMBL/GenBank/DDBJ whole genome shotgun (WGS) entry which is preliminary data.</text>
</comment>
<feature type="transmembrane region" description="Helical" evidence="1">
    <location>
        <begin position="39"/>
        <end position="58"/>
    </location>
</feature>